<feature type="transmembrane region" description="Helical" evidence="1">
    <location>
        <begin position="12"/>
        <end position="32"/>
    </location>
</feature>
<dbReference type="PANTHER" id="PTHR21180:SF32">
    <property type="entry name" value="ENDONUCLEASE_EXONUCLEASE_PHOSPHATASE FAMILY DOMAIN-CONTAINING PROTEIN 1"/>
    <property type="match status" value="1"/>
</dbReference>
<keyword evidence="3" id="KW-0238">DNA-binding</keyword>
<accession>W7CI30</accession>
<dbReference type="Proteomes" id="UP000019243">
    <property type="component" value="Unassembled WGS sequence"/>
</dbReference>
<comment type="caution">
    <text evidence="3">The sequence shown here is derived from an EMBL/GenBank/DDBJ whole genome shotgun (WGS) entry which is preliminary data.</text>
</comment>
<dbReference type="GO" id="GO:0003677">
    <property type="term" value="F:DNA binding"/>
    <property type="evidence" value="ECO:0007669"/>
    <property type="project" value="UniProtKB-KW"/>
</dbReference>
<dbReference type="Pfam" id="PF12836">
    <property type="entry name" value="HHH_3"/>
    <property type="match status" value="1"/>
</dbReference>
<reference evidence="3 4" key="1">
    <citation type="submission" date="2012-12" db="EMBL/GenBank/DDBJ databases">
        <title>Novel taxa of Listeriaceae from agricultural environments in the United States.</title>
        <authorList>
            <person name="den Bakker H.C."/>
            <person name="Allred A."/>
            <person name="Warchocki S."/>
            <person name="Wright E.M."/>
            <person name="Burrell A."/>
            <person name="Nightingale K.K."/>
            <person name="Kephart D."/>
            <person name="Wiedmann M."/>
        </authorList>
    </citation>
    <scope>NUCLEOTIDE SEQUENCE [LARGE SCALE GENOMIC DNA]</scope>
    <source>
        <strain evidence="3 4">FSL F6-1037</strain>
    </source>
</reference>
<dbReference type="GO" id="GO:0015627">
    <property type="term" value="C:type II protein secretion system complex"/>
    <property type="evidence" value="ECO:0007669"/>
    <property type="project" value="TreeGrafter"/>
</dbReference>
<keyword evidence="1" id="KW-1133">Transmembrane helix</keyword>
<dbReference type="NCBIfam" id="TIGR00426">
    <property type="entry name" value="competence protein ComEA helix-hairpin-helix repeat region"/>
    <property type="match status" value="1"/>
</dbReference>
<organism evidence="3 4">
    <name type="scientific">Brochothrix campestris FSL F6-1037</name>
    <dbReference type="NCBI Taxonomy" id="1265861"/>
    <lineage>
        <taxon>Bacteria</taxon>
        <taxon>Bacillati</taxon>
        <taxon>Bacillota</taxon>
        <taxon>Bacilli</taxon>
        <taxon>Bacillales</taxon>
        <taxon>Listeriaceae</taxon>
        <taxon>Brochothrix</taxon>
    </lineage>
</organism>
<feature type="domain" description="Helix-hairpin-helix DNA-binding motif class 1" evidence="2">
    <location>
        <begin position="148"/>
        <end position="167"/>
    </location>
</feature>
<keyword evidence="1" id="KW-0812">Transmembrane</keyword>
<dbReference type="SMART" id="SM00278">
    <property type="entry name" value="HhH1"/>
    <property type="match status" value="2"/>
</dbReference>
<proteinExistence type="predicted"/>
<name>W7CI30_9LIST</name>
<gene>
    <name evidence="3" type="ORF">BCAMP_11665</name>
</gene>
<dbReference type="SUPFAM" id="SSF47781">
    <property type="entry name" value="RuvA domain 2-like"/>
    <property type="match status" value="1"/>
</dbReference>
<evidence type="ECO:0000259" key="2">
    <source>
        <dbReference type="SMART" id="SM00278"/>
    </source>
</evidence>
<evidence type="ECO:0000313" key="4">
    <source>
        <dbReference type="Proteomes" id="UP000019243"/>
    </source>
</evidence>
<dbReference type="GO" id="GO:0006281">
    <property type="term" value="P:DNA repair"/>
    <property type="evidence" value="ECO:0007669"/>
    <property type="project" value="InterPro"/>
</dbReference>
<dbReference type="InterPro" id="IPR004509">
    <property type="entry name" value="Competence_ComEA_HhH"/>
</dbReference>
<dbReference type="InterPro" id="IPR019554">
    <property type="entry name" value="Soluble_ligand-bd"/>
</dbReference>
<dbReference type="PANTHER" id="PTHR21180">
    <property type="entry name" value="ENDONUCLEASE/EXONUCLEASE/PHOSPHATASE FAMILY DOMAIN-CONTAINING PROTEIN 1"/>
    <property type="match status" value="1"/>
</dbReference>
<sequence length="200" mass="21758">MNRIRTFYELYRIRVICGVAIVVIIVSIAVVLRQPIATPRQVQTIAPPVVEHTTDTPALPTHVFVDIKGAVKEPNVYEMATDARVKDVIQRAGGLLPEADETQINLAQKVTDQMVIYVAVDGEQTTAIAGNAANDSPTKVNLNEAELEQLLTVPGIGPAKAAVILAYREENGLFSRIEDLLAVSGIGEKTLERLSDYLEV</sequence>
<dbReference type="InterPro" id="IPR051675">
    <property type="entry name" value="Endo/Exo/Phosphatase_dom_1"/>
</dbReference>
<dbReference type="STRING" id="1265861.BCAMP_11665"/>
<keyword evidence="4" id="KW-1185">Reference proteome</keyword>
<protein>
    <submittedName>
        <fullName evidence="3">DNA-binding protein, ComEA family</fullName>
    </submittedName>
</protein>
<dbReference type="RefSeq" id="WP_035315595.1">
    <property type="nucleotide sequence ID" value="NZ_AODH01000056.1"/>
</dbReference>
<dbReference type="AlphaFoldDB" id="W7CI30"/>
<feature type="domain" description="Helix-hairpin-helix DNA-binding motif class 1" evidence="2">
    <location>
        <begin position="178"/>
        <end position="197"/>
    </location>
</feature>
<dbReference type="OrthoDB" id="9790239at2"/>
<evidence type="ECO:0000313" key="3">
    <source>
        <dbReference type="EMBL" id="EUJ35451.1"/>
    </source>
</evidence>
<dbReference type="InterPro" id="IPR003583">
    <property type="entry name" value="Hlx-hairpin-Hlx_DNA-bd_motif"/>
</dbReference>
<dbReference type="Pfam" id="PF10531">
    <property type="entry name" value="SLBB"/>
    <property type="match status" value="1"/>
</dbReference>
<keyword evidence="1" id="KW-0472">Membrane</keyword>
<dbReference type="Gene3D" id="1.10.150.320">
    <property type="entry name" value="Photosystem II 12 kDa extrinsic protein"/>
    <property type="match status" value="1"/>
</dbReference>
<dbReference type="EMBL" id="AODH01000056">
    <property type="protein sequence ID" value="EUJ35451.1"/>
    <property type="molecule type" value="Genomic_DNA"/>
</dbReference>
<dbReference type="InterPro" id="IPR010994">
    <property type="entry name" value="RuvA_2-like"/>
</dbReference>
<dbReference type="GO" id="GO:0015628">
    <property type="term" value="P:protein secretion by the type II secretion system"/>
    <property type="evidence" value="ECO:0007669"/>
    <property type="project" value="TreeGrafter"/>
</dbReference>
<evidence type="ECO:0000256" key="1">
    <source>
        <dbReference type="SAM" id="Phobius"/>
    </source>
</evidence>